<protein>
    <recommendedName>
        <fullName evidence="2 4">Flagellin</fullName>
    </recommendedName>
</protein>
<dbReference type="PRINTS" id="PR00207">
    <property type="entry name" value="FLAGELLIN"/>
</dbReference>
<dbReference type="Proteomes" id="UP000284465">
    <property type="component" value="Unassembled WGS sequence"/>
</dbReference>
<dbReference type="Pfam" id="PF00700">
    <property type="entry name" value="Flagellin_C"/>
    <property type="match status" value="1"/>
</dbReference>
<evidence type="ECO:0000256" key="2">
    <source>
        <dbReference type="ARBA" id="ARBA00020110"/>
    </source>
</evidence>
<dbReference type="InterPro" id="IPR001492">
    <property type="entry name" value="Flagellin"/>
</dbReference>
<dbReference type="AlphaFoldDB" id="A0A1Q6SKB9"/>
<evidence type="ECO:0000259" key="5">
    <source>
        <dbReference type="Pfam" id="PF00669"/>
    </source>
</evidence>
<dbReference type="InterPro" id="IPR042187">
    <property type="entry name" value="Flagellin_C_sub2"/>
</dbReference>
<comment type="similarity">
    <text evidence="1 4">Belongs to the bacterial flagellin family.</text>
</comment>
<evidence type="ECO:0000313" key="9">
    <source>
        <dbReference type="Proteomes" id="UP000283513"/>
    </source>
</evidence>
<dbReference type="GO" id="GO:0005576">
    <property type="term" value="C:extracellular region"/>
    <property type="evidence" value="ECO:0007669"/>
    <property type="project" value="UniProtKB-SubCell"/>
</dbReference>
<evidence type="ECO:0000256" key="4">
    <source>
        <dbReference type="RuleBase" id="RU362073"/>
    </source>
</evidence>
<keyword evidence="8" id="KW-0969">Cilium</keyword>
<comment type="subcellular location">
    <subcellularLocation>
        <location evidence="4">Secreted</location>
    </subcellularLocation>
    <subcellularLocation>
        <location evidence="4">Bacterial flagellum</location>
    </subcellularLocation>
</comment>
<name>A0A1Q6SKB9_9FIRM</name>
<evidence type="ECO:0000313" key="7">
    <source>
        <dbReference type="EMBL" id="RHA64709.1"/>
    </source>
</evidence>
<proteinExistence type="inferred from homology"/>
<feature type="domain" description="Flagellin C-terminal" evidence="6">
    <location>
        <begin position="190"/>
        <end position="274"/>
    </location>
</feature>
<keyword evidence="3 4" id="KW-0975">Bacterial flagellum</keyword>
<dbReference type="EMBL" id="QSFP01000029">
    <property type="protein sequence ID" value="RHA64709.1"/>
    <property type="molecule type" value="Genomic_DNA"/>
</dbReference>
<keyword evidence="4" id="KW-0964">Secreted</keyword>
<dbReference type="EMBL" id="QSHO01000025">
    <property type="protein sequence ID" value="RHC12840.1"/>
    <property type="molecule type" value="Genomic_DNA"/>
</dbReference>
<dbReference type="InterPro" id="IPR046358">
    <property type="entry name" value="Flagellin_C"/>
</dbReference>
<dbReference type="Proteomes" id="UP000283513">
    <property type="component" value="Unassembled WGS sequence"/>
</dbReference>
<feature type="domain" description="Flagellin N-terminal" evidence="5">
    <location>
        <begin position="3"/>
        <end position="138"/>
    </location>
</feature>
<sequence>MVVNHNMAAICQSRQLRYNVKKMEDSSKKLSTGYRIISANDDAVGLQISEKMRNQIKGLDKASRNSQDGISMLQTADAALQETQDVLDRMVELTTQAANDINTDADRDAIKDEIDQLNQEIDRIAYTTNFNQQYMLAEGTPQARPGYYQIQTGSLARQSVKIRFVNASKESLGVDKVDVSSHQAAAKSISTVQDAIEKAALWRDEFGGQLEQLQHAATNADYTSQNTQTSESNIRDTEMNMELVLHSTNRILVSASQSILAQYNNDAKAVLEVLK</sequence>
<evidence type="ECO:0000256" key="1">
    <source>
        <dbReference type="ARBA" id="ARBA00005709"/>
    </source>
</evidence>
<dbReference type="PANTHER" id="PTHR42792:SF2">
    <property type="entry name" value="FLAGELLIN"/>
    <property type="match status" value="1"/>
</dbReference>
<keyword evidence="8" id="KW-0282">Flagellum</keyword>
<gene>
    <name evidence="8" type="ORF">DW856_18360</name>
    <name evidence="7" type="ORF">DW927_17420</name>
</gene>
<keyword evidence="8" id="KW-0966">Cell projection</keyword>
<evidence type="ECO:0000313" key="10">
    <source>
        <dbReference type="Proteomes" id="UP000284465"/>
    </source>
</evidence>
<comment type="caution">
    <text evidence="8">The sequence shown here is derived from an EMBL/GenBank/DDBJ whole genome shotgun (WGS) entry which is preliminary data.</text>
</comment>
<dbReference type="Gene3D" id="1.20.1330.10">
    <property type="entry name" value="f41 fragment of flagellin, N-terminal domain"/>
    <property type="match status" value="1"/>
</dbReference>
<evidence type="ECO:0000256" key="3">
    <source>
        <dbReference type="ARBA" id="ARBA00023143"/>
    </source>
</evidence>
<dbReference type="Gene3D" id="6.10.10.10">
    <property type="entry name" value="Flagellar export chaperone, C-terminal domain"/>
    <property type="match status" value="1"/>
</dbReference>
<organism evidence="8 9">
    <name type="scientific">Roseburia intestinalis</name>
    <dbReference type="NCBI Taxonomy" id="166486"/>
    <lineage>
        <taxon>Bacteria</taxon>
        <taxon>Bacillati</taxon>
        <taxon>Bacillota</taxon>
        <taxon>Clostridia</taxon>
        <taxon>Lachnospirales</taxon>
        <taxon>Lachnospiraceae</taxon>
        <taxon>Roseburia</taxon>
    </lineage>
</organism>
<dbReference type="GO" id="GO:0005198">
    <property type="term" value="F:structural molecule activity"/>
    <property type="evidence" value="ECO:0007669"/>
    <property type="project" value="UniProtKB-UniRule"/>
</dbReference>
<evidence type="ECO:0000259" key="6">
    <source>
        <dbReference type="Pfam" id="PF00700"/>
    </source>
</evidence>
<dbReference type="GO" id="GO:0009288">
    <property type="term" value="C:bacterial-type flagellum"/>
    <property type="evidence" value="ECO:0007669"/>
    <property type="project" value="UniProtKB-SubCell"/>
</dbReference>
<dbReference type="InterPro" id="IPR001029">
    <property type="entry name" value="Flagellin_N"/>
</dbReference>
<dbReference type="SUPFAM" id="SSF64518">
    <property type="entry name" value="Phase 1 flagellin"/>
    <property type="match status" value="1"/>
</dbReference>
<dbReference type="PANTHER" id="PTHR42792">
    <property type="entry name" value="FLAGELLIN"/>
    <property type="match status" value="1"/>
</dbReference>
<accession>A0A1Q6SKB9</accession>
<dbReference type="Pfam" id="PF00669">
    <property type="entry name" value="Flagellin_N"/>
    <property type="match status" value="1"/>
</dbReference>
<reference evidence="9 10" key="1">
    <citation type="submission" date="2018-08" db="EMBL/GenBank/DDBJ databases">
        <title>A genome reference for cultivated species of the human gut microbiota.</title>
        <authorList>
            <person name="Zou Y."/>
            <person name="Xue W."/>
            <person name="Luo G."/>
        </authorList>
    </citation>
    <scope>NUCLEOTIDE SEQUENCE [LARGE SCALE GENOMIC DNA]</scope>
    <source>
        <strain evidence="8 9">AM37-1AC</strain>
        <strain evidence="7 10">AM43-11</strain>
    </source>
</reference>
<comment type="function">
    <text evidence="4">Flagellin is the subunit protein which polymerizes to form the filaments of bacterial flagella.</text>
</comment>
<evidence type="ECO:0000313" key="8">
    <source>
        <dbReference type="EMBL" id="RHC12840.1"/>
    </source>
</evidence>